<dbReference type="EMBL" id="FLRE01000109">
    <property type="protein sequence ID" value="SBT35897.1"/>
    <property type="molecule type" value="Genomic_DNA"/>
</dbReference>
<sequence length="70" mass="8382">MKRGKEPAKLACPHSGVPVRVRKVHLKNWHKIFKVRYEEDFIRASCEEKHVYHMMGKKKKKKKKGLQQQL</sequence>
<proteinExistence type="predicted"/>
<organism evidence="1 2">
    <name type="scientific">Plasmodium ovale wallikeri</name>
    <dbReference type="NCBI Taxonomy" id="864142"/>
    <lineage>
        <taxon>Eukaryota</taxon>
        <taxon>Sar</taxon>
        <taxon>Alveolata</taxon>
        <taxon>Apicomplexa</taxon>
        <taxon>Aconoidasida</taxon>
        <taxon>Haemosporida</taxon>
        <taxon>Plasmodiidae</taxon>
        <taxon>Plasmodium</taxon>
        <taxon>Plasmodium (Plasmodium)</taxon>
    </lineage>
</organism>
<dbReference type="AlphaFoldDB" id="A0A1A8YWR1"/>
<reference evidence="2" key="1">
    <citation type="submission" date="2016-05" db="EMBL/GenBank/DDBJ databases">
        <authorList>
            <person name="Naeem Raeece"/>
        </authorList>
    </citation>
    <scope>NUCLEOTIDE SEQUENCE [LARGE SCALE GENOMIC DNA]</scope>
</reference>
<gene>
    <name evidence="1" type="ORF">POVWA2_027220</name>
</gene>
<accession>A0A1A8YWR1</accession>
<protein>
    <submittedName>
        <fullName evidence="1">Uncharacterized protein</fullName>
    </submittedName>
</protein>
<dbReference type="Proteomes" id="UP000078550">
    <property type="component" value="Unassembled WGS sequence"/>
</dbReference>
<evidence type="ECO:0000313" key="1">
    <source>
        <dbReference type="EMBL" id="SBT35897.1"/>
    </source>
</evidence>
<name>A0A1A8YWR1_PLAOA</name>
<evidence type="ECO:0000313" key="2">
    <source>
        <dbReference type="Proteomes" id="UP000078550"/>
    </source>
</evidence>